<feature type="transmembrane region" description="Helical" evidence="5">
    <location>
        <begin position="140"/>
        <end position="170"/>
    </location>
</feature>
<feature type="transmembrane region" description="Helical" evidence="5">
    <location>
        <begin position="38"/>
        <end position="57"/>
    </location>
</feature>
<keyword evidence="2 5" id="KW-0812">Transmembrane</keyword>
<keyword evidence="7" id="KW-0645">Protease</keyword>
<dbReference type="EMBL" id="QXHD01000004">
    <property type="protein sequence ID" value="NEZ57942.1"/>
    <property type="molecule type" value="Genomic_DNA"/>
</dbReference>
<evidence type="ECO:0000256" key="1">
    <source>
        <dbReference type="ARBA" id="ARBA00004141"/>
    </source>
</evidence>
<dbReference type="GO" id="GO:0006508">
    <property type="term" value="P:proteolysis"/>
    <property type="evidence" value="ECO:0007669"/>
    <property type="project" value="UniProtKB-KW"/>
</dbReference>
<feature type="transmembrane region" description="Helical" evidence="5">
    <location>
        <begin position="6"/>
        <end position="26"/>
    </location>
</feature>
<evidence type="ECO:0000256" key="4">
    <source>
        <dbReference type="ARBA" id="ARBA00023136"/>
    </source>
</evidence>
<organism evidence="7 8">
    <name type="scientific">Adonisia turfae CCMR0081</name>
    <dbReference type="NCBI Taxonomy" id="2292702"/>
    <lineage>
        <taxon>Bacteria</taxon>
        <taxon>Bacillati</taxon>
        <taxon>Cyanobacteriota</taxon>
        <taxon>Adonisia</taxon>
        <taxon>Adonisia turfae</taxon>
    </lineage>
</organism>
<dbReference type="GO" id="GO:0016020">
    <property type="term" value="C:membrane"/>
    <property type="evidence" value="ECO:0007669"/>
    <property type="project" value="UniProtKB-SubCell"/>
</dbReference>
<dbReference type="SUPFAM" id="SSF144091">
    <property type="entry name" value="Rhomboid-like"/>
    <property type="match status" value="1"/>
</dbReference>
<name>A0A6M0RQD3_9CYAN</name>
<feature type="transmembrane region" description="Helical" evidence="5">
    <location>
        <begin position="190"/>
        <end position="208"/>
    </location>
</feature>
<dbReference type="InterPro" id="IPR035952">
    <property type="entry name" value="Rhomboid-like_sf"/>
</dbReference>
<comment type="caution">
    <text evidence="7">The sequence shown here is derived from an EMBL/GenBank/DDBJ whole genome shotgun (WGS) entry which is preliminary data.</text>
</comment>
<sequence>MTGVKQQLVLIYMILGTVILSMFVPIDWQTQAKVLRDCIIMAWVVGVVNFAYLGGGLNRLLGIRPRAPLGLLGIVFSPLLHRNAGHLIANTLPFAILGWLVLLQGIDNFYAISLAILLVSGLGTWIFGRSAIHLGASGLIFGYLGYLIARGYLEVTLMTIGLAFVVMLLYGDQFWTMLPDSEETTLSWEAHMFGFLGGVLAAYNPIFLEQLNRFLASL</sequence>
<protein>
    <submittedName>
        <fullName evidence="7">Rhomboid family intramembrane serine protease</fullName>
    </submittedName>
</protein>
<evidence type="ECO:0000256" key="2">
    <source>
        <dbReference type="ARBA" id="ARBA00022692"/>
    </source>
</evidence>
<evidence type="ECO:0000313" key="8">
    <source>
        <dbReference type="Proteomes" id="UP000481033"/>
    </source>
</evidence>
<dbReference type="InterPro" id="IPR022764">
    <property type="entry name" value="Peptidase_S54_rhomboid_dom"/>
</dbReference>
<keyword evidence="7" id="KW-0378">Hydrolase</keyword>
<feature type="domain" description="Peptidase S54 rhomboid" evidence="6">
    <location>
        <begin position="73"/>
        <end position="203"/>
    </location>
</feature>
<comment type="subcellular location">
    <subcellularLocation>
        <location evidence="1">Membrane</location>
        <topology evidence="1">Multi-pass membrane protein</topology>
    </subcellularLocation>
</comment>
<feature type="transmembrane region" description="Helical" evidence="5">
    <location>
        <begin position="87"/>
        <end position="103"/>
    </location>
</feature>
<dbReference type="GO" id="GO:0004252">
    <property type="term" value="F:serine-type endopeptidase activity"/>
    <property type="evidence" value="ECO:0007669"/>
    <property type="project" value="InterPro"/>
</dbReference>
<dbReference type="RefSeq" id="WP_163700117.1">
    <property type="nucleotide sequence ID" value="NZ_QXHD01000004.1"/>
</dbReference>
<accession>A0A6M0RQD3</accession>
<dbReference type="Pfam" id="PF01694">
    <property type="entry name" value="Rhomboid"/>
    <property type="match status" value="1"/>
</dbReference>
<keyword evidence="8" id="KW-1185">Reference proteome</keyword>
<proteinExistence type="predicted"/>
<evidence type="ECO:0000313" key="7">
    <source>
        <dbReference type="EMBL" id="NEZ57942.1"/>
    </source>
</evidence>
<keyword evidence="3 5" id="KW-1133">Transmembrane helix</keyword>
<evidence type="ECO:0000256" key="3">
    <source>
        <dbReference type="ARBA" id="ARBA00022989"/>
    </source>
</evidence>
<dbReference type="Proteomes" id="UP000481033">
    <property type="component" value="Unassembled WGS sequence"/>
</dbReference>
<dbReference type="AlphaFoldDB" id="A0A6M0RQD3"/>
<evidence type="ECO:0000256" key="5">
    <source>
        <dbReference type="SAM" id="Phobius"/>
    </source>
</evidence>
<evidence type="ECO:0000259" key="6">
    <source>
        <dbReference type="Pfam" id="PF01694"/>
    </source>
</evidence>
<reference evidence="7 8" key="1">
    <citation type="journal article" date="2020" name="Microb. Ecol.">
        <title>Ecogenomics of the Marine Benthic Filamentous Cyanobacterium Adonisia.</title>
        <authorList>
            <person name="Walter J.M."/>
            <person name="Coutinho F.H."/>
            <person name="Leomil L."/>
            <person name="Hargreaves P.I."/>
            <person name="Campeao M.E."/>
            <person name="Vieira V.V."/>
            <person name="Silva B.S."/>
            <person name="Fistarol G.O."/>
            <person name="Salomon P.S."/>
            <person name="Sawabe T."/>
            <person name="Mino S."/>
            <person name="Hosokawa M."/>
            <person name="Miyashita H."/>
            <person name="Maruyama F."/>
            <person name="van Verk M.C."/>
            <person name="Dutilh B.E."/>
            <person name="Thompson C.C."/>
            <person name="Thompson F.L."/>
        </authorList>
    </citation>
    <scope>NUCLEOTIDE SEQUENCE [LARGE SCALE GENOMIC DNA]</scope>
    <source>
        <strain evidence="7 8">CCMR0081</strain>
    </source>
</reference>
<gene>
    <name evidence="7" type="ORF">DXZ20_20300</name>
</gene>
<keyword evidence="4 5" id="KW-0472">Membrane</keyword>
<dbReference type="Gene3D" id="1.20.1540.10">
    <property type="entry name" value="Rhomboid-like"/>
    <property type="match status" value="1"/>
</dbReference>